<dbReference type="PROSITE" id="PS51404">
    <property type="entry name" value="DYP_PEROXIDASE"/>
    <property type="match status" value="1"/>
</dbReference>
<evidence type="ECO:0000259" key="8">
    <source>
        <dbReference type="Pfam" id="PF20628"/>
    </source>
</evidence>
<feature type="domain" description="Dyp-type peroxidase N-terminal" evidence="7">
    <location>
        <begin position="11"/>
        <end position="136"/>
    </location>
</feature>
<evidence type="ECO:0000256" key="1">
    <source>
        <dbReference type="ARBA" id="ARBA00001970"/>
    </source>
</evidence>
<dbReference type="InterPro" id="IPR048327">
    <property type="entry name" value="Dyp_perox_N"/>
</dbReference>
<dbReference type="EMBL" id="GG704579">
    <property type="protein sequence ID" value="EEX02077.1"/>
    <property type="molecule type" value="Genomic_DNA"/>
</dbReference>
<sequence length="312" mass="35347">MRRDLLMTAQSVILPLPSDHARFIVLRLKDLTIAELKEQLEALFETRDRLITQHSDAQIKTAVAFGPELWKQLYSQSPAGFKQLEPENGAFNMPVVPADVLIHIASMRSDICFALSQAFFEGIKDKVEVLDERVCFRYFDGRDITGFIDGTENPQFPDDRAETALLPESAGVFTDGSFIFAQRYAHDLEKWKKLKVDAQENVMGRTKLESIELDDDVKPENAHVARTVVEDDEGEEMEILRHSLPYGDGRGDQGLFFIAYTKDLNIIDAMLKRMFGTSGDGIHDRLLHFVTPLDGAYYFAPSEELLEEILEA</sequence>
<feature type="domain" description="Dyp-type peroxidase C-terminal" evidence="8">
    <location>
        <begin position="141"/>
        <end position="303"/>
    </location>
</feature>
<evidence type="ECO:0000259" key="7">
    <source>
        <dbReference type="Pfam" id="PF04261"/>
    </source>
</evidence>
<dbReference type="InterPro" id="IPR011008">
    <property type="entry name" value="Dimeric_a/b-barrel"/>
</dbReference>
<dbReference type="PANTHER" id="PTHR30521">
    <property type="entry name" value="DEFERROCHELATASE/PEROXIDASE"/>
    <property type="match status" value="1"/>
</dbReference>
<comment type="cofactor">
    <cofactor evidence="1">
        <name>heme b</name>
        <dbReference type="ChEBI" id="CHEBI:60344"/>
    </cofactor>
</comment>
<dbReference type="GO" id="GO:0004601">
    <property type="term" value="F:peroxidase activity"/>
    <property type="evidence" value="ECO:0007669"/>
    <property type="project" value="UniProtKB-KW"/>
</dbReference>
<dbReference type="GO" id="GO:0005829">
    <property type="term" value="C:cytosol"/>
    <property type="evidence" value="ECO:0007669"/>
    <property type="project" value="TreeGrafter"/>
</dbReference>
<reference evidence="10" key="1">
    <citation type="journal article" date="2012" name="PLoS ONE">
        <title>The success of Acinetobacter species; genetic, metabolic and virulence attributes.</title>
        <authorList>
            <person name="Peleg A.Y."/>
            <person name="de Breij A."/>
            <person name="Adams M.D."/>
            <person name="Cerqueira G.M."/>
            <person name="Mocali S."/>
            <person name="Galardini M."/>
            <person name="Nibbering P.H."/>
            <person name="Earl A.M."/>
            <person name="Ward D.V."/>
            <person name="Paterson D.L."/>
            <person name="Seifert H."/>
            <person name="Dijkshoorn L."/>
        </authorList>
    </citation>
    <scope>NUCLEOTIDE SEQUENCE [LARGE SCALE GENOMIC DNA]</scope>
    <source>
        <strain evidence="10">ATCC 19606 / DSM 30007 / JCM 6841 / CCUG 19606 / CIP 70.34 / NBRC 109757 / NCIMB 12457 / NCTC 12156 / 81</strain>
    </source>
</reference>
<evidence type="ECO:0000256" key="4">
    <source>
        <dbReference type="ARBA" id="ARBA00023002"/>
    </source>
</evidence>
<proteinExistence type="inferred from homology"/>
<evidence type="ECO:0000256" key="6">
    <source>
        <dbReference type="ARBA" id="ARBA00025737"/>
    </source>
</evidence>
<evidence type="ECO:0000256" key="5">
    <source>
        <dbReference type="ARBA" id="ARBA00023004"/>
    </source>
</evidence>
<evidence type="ECO:0000313" key="10">
    <source>
        <dbReference type="Proteomes" id="UP000005740"/>
    </source>
</evidence>
<evidence type="ECO:0000313" key="9">
    <source>
        <dbReference type="EMBL" id="EEX02077.1"/>
    </source>
</evidence>
<gene>
    <name evidence="9" type="ORF">HMPREF0010_03197</name>
</gene>
<dbReference type="Pfam" id="PF04261">
    <property type="entry name" value="Dyp_perox_N"/>
    <property type="match status" value="1"/>
</dbReference>
<evidence type="ECO:0000256" key="2">
    <source>
        <dbReference type="ARBA" id="ARBA00022559"/>
    </source>
</evidence>
<dbReference type="NCBIfam" id="TIGR01413">
    <property type="entry name" value="Dyp_perox_fam"/>
    <property type="match status" value="1"/>
</dbReference>
<evidence type="ECO:0000256" key="3">
    <source>
        <dbReference type="ARBA" id="ARBA00022723"/>
    </source>
</evidence>
<keyword evidence="2 9" id="KW-0575">Peroxidase</keyword>
<keyword evidence="5" id="KW-0408">Iron</keyword>
<protein>
    <submittedName>
        <fullName evidence="9">Dyp-type peroxidase family protein</fullName>
    </submittedName>
</protein>
<dbReference type="InterPro" id="IPR006314">
    <property type="entry name" value="Dyp_peroxidase"/>
</dbReference>
<accession>D0CEL7</accession>
<dbReference type="BioCyc" id="ABAU575584-HMP:GM69-3254-MONOMER"/>
<organism evidence="9 10">
    <name type="scientific">Acinetobacter baumannii (strain ATCC 19606 / DSM 30007 / JCM 6841 / CCUG 19606 / CIP 70.34 / NBRC 109757 / NCIMB 12457 / NCTC 12156 / 81)</name>
    <dbReference type="NCBI Taxonomy" id="575584"/>
    <lineage>
        <taxon>Bacteria</taxon>
        <taxon>Pseudomonadati</taxon>
        <taxon>Pseudomonadota</taxon>
        <taxon>Gammaproteobacteria</taxon>
        <taxon>Moraxellales</taxon>
        <taxon>Moraxellaceae</taxon>
        <taxon>Acinetobacter</taxon>
        <taxon>Acinetobacter calcoaceticus/baumannii complex</taxon>
    </lineage>
</organism>
<dbReference type="GO" id="GO:0046872">
    <property type="term" value="F:metal ion binding"/>
    <property type="evidence" value="ECO:0007669"/>
    <property type="project" value="UniProtKB-KW"/>
</dbReference>
<dbReference type="AlphaFoldDB" id="D0CEL7"/>
<dbReference type="GO" id="GO:0020037">
    <property type="term" value="F:heme binding"/>
    <property type="evidence" value="ECO:0007669"/>
    <property type="project" value="InterPro"/>
</dbReference>
<dbReference type="Proteomes" id="UP000005740">
    <property type="component" value="Unassembled WGS sequence"/>
</dbReference>
<dbReference type="PANTHER" id="PTHR30521:SF0">
    <property type="entry name" value="DYP-TYPE PEROXIDASE FAMILY PROTEIN"/>
    <property type="match status" value="1"/>
</dbReference>
<comment type="similarity">
    <text evidence="6">Belongs to the DyP-type peroxidase family.</text>
</comment>
<keyword evidence="3" id="KW-0479">Metal-binding</keyword>
<dbReference type="InterPro" id="IPR048328">
    <property type="entry name" value="Dyp_perox_C"/>
</dbReference>
<dbReference type="Pfam" id="PF20628">
    <property type="entry name" value="Dyp_perox_C"/>
    <property type="match status" value="1"/>
</dbReference>
<dbReference type="SUPFAM" id="SSF54909">
    <property type="entry name" value="Dimeric alpha+beta barrel"/>
    <property type="match status" value="1"/>
</dbReference>
<name>D0CEL7_ACIB2</name>
<keyword evidence="4" id="KW-0560">Oxidoreductase</keyword>